<dbReference type="PANTHER" id="PTHR31197:SF5">
    <property type="entry name" value="OS01G0612600 PROTEIN"/>
    <property type="match status" value="1"/>
</dbReference>
<proteinExistence type="predicted"/>
<dbReference type="STRING" id="57577.A0A2K3N2E0"/>
<sequence>MKRVESETSFLREQLLDQDHETFRSSLGKRDSESDNRSQYKEDRDRANYDVNLMITCLRVCKLTLQSCGLEAESLLAVGQLGNTYLLHGELKLKIKDRSLSHDSSRTSPYPKWEEARCPVCMEHPHNTVLLICSSHEKGCCPYMCNTGYRHSNCLDQFCKSFAEPSPPTNTIPQV</sequence>
<comment type="caution">
    <text evidence="2">The sequence shown here is derived from an EMBL/GenBank/DDBJ whole genome shotgun (WGS) entry which is preliminary data.</text>
</comment>
<evidence type="ECO:0000313" key="2">
    <source>
        <dbReference type="EMBL" id="PNX97192.1"/>
    </source>
</evidence>
<organism evidence="2 3">
    <name type="scientific">Trifolium pratense</name>
    <name type="common">Red clover</name>
    <dbReference type="NCBI Taxonomy" id="57577"/>
    <lineage>
        <taxon>Eukaryota</taxon>
        <taxon>Viridiplantae</taxon>
        <taxon>Streptophyta</taxon>
        <taxon>Embryophyta</taxon>
        <taxon>Tracheophyta</taxon>
        <taxon>Spermatophyta</taxon>
        <taxon>Magnoliopsida</taxon>
        <taxon>eudicotyledons</taxon>
        <taxon>Gunneridae</taxon>
        <taxon>Pentapetalae</taxon>
        <taxon>rosids</taxon>
        <taxon>fabids</taxon>
        <taxon>Fabales</taxon>
        <taxon>Fabaceae</taxon>
        <taxon>Papilionoideae</taxon>
        <taxon>50 kb inversion clade</taxon>
        <taxon>NPAAA clade</taxon>
        <taxon>Hologalegina</taxon>
        <taxon>IRL clade</taxon>
        <taxon>Trifolieae</taxon>
        <taxon>Trifolium</taxon>
    </lineage>
</organism>
<evidence type="ECO:0000256" key="1">
    <source>
        <dbReference type="SAM" id="MobiDB-lite"/>
    </source>
</evidence>
<accession>A0A2K3N2E0</accession>
<protein>
    <submittedName>
        <fullName evidence="2">Uncharacterized protein</fullName>
    </submittedName>
</protein>
<feature type="region of interest" description="Disordered" evidence="1">
    <location>
        <begin position="21"/>
        <end position="43"/>
    </location>
</feature>
<dbReference type="InterPro" id="IPR012866">
    <property type="entry name" value="DUF1644"/>
</dbReference>
<dbReference type="AlphaFoldDB" id="A0A2K3N2E0"/>
<reference evidence="2 3" key="1">
    <citation type="journal article" date="2014" name="Am. J. Bot.">
        <title>Genome assembly and annotation for red clover (Trifolium pratense; Fabaceae).</title>
        <authorList>
            <person name="Istvanek J."/>
            <person name="Jaros M."/>
            <person name="Krenek A."/>
            <person name="Repkova J."/>
        </authorList>
    </citation>
    <scope>NUCLEOTIDE SEQUENCE [LARGE SCALE GENOMIC DNA]</scope>
    <source>
        <strain evidence="3">cv. Tatra</strain>
        <tissue evidence="2">Young leaves</tissue>
    </source>
</reference>
<dbReference type="Pfam" id="PF07800">
    <property type="entry name" value="DUF1644"/>
    <property type="match status" value="1"/>
</dbReference>
<dbReference type="Proteomes" id="UP000236291">
    <property type="component" value="Unassembled WGS sequence"/>
</dbReference>
<reference evidence="2 3" key="2">
    <citation type="journal article" date="2017" name="Front. Plant Sci.">
        <title>Gene Classification and Mining of Molecular Markers Useful in Red Clover (Trifolium pratense) Breeding.</title>
        <authorList>
            <person name="Istvanek J."/>
            <person name="Dluhosova J."/>
            <person name="Dluhos P."/>
            <person name="Patkova L."/>
            <person name="Nedelnik J."/>
            <person name="Repkova J."/>
        </authorList>
    </citation>
    <scope>NUCLEOTIDE SEQUENCE [LARGE SCALE GENOMIC DNA]</scope>
    <source>
        <strain evidence="3">cv. Tatra</strain>
        <tissue evidence="2">Young leaves</tissue>
    </source>
</reference>
<dbReference type="PANTHER" id="PTHR31197">
    <property type="entry name" value="OS01G0612600 PROTEIN"/>
    <property type="match status" value="1"/>
</dbReference>
<evidence type="ECO:0000313" key="3">
    <source>
        <dbReference type="Proteomes" id="UP000236291"/>
    </source>
</evidence>
<dbReference type="EMBL" id="ASHM01015291">
    <property type="protein sequence ID" value="PNX97192.1"/>
    <property type="molecule type" value="Genomic_DNA"/>
</dbReference>
<gene>
    <name evidence="2" type="ORF">L195_g020417</name>
</gene>
<name>A0A2K3N2E0_TRIPR</name>